<comment type="caution">
    <text evidence="6">The sequence shown here is derived from an EMBL/GenBank/DDBJ whole genome shotgun (WGS) entry which is preliminary data.</text>
</comment>
<dbReference type="PANTHER" id="PTHR30024">
    <property type="entry name" value="ALIPHATIC SULFONATES-BINDING PROTEIN-RELATED"/>
    <property type="match status" value="1"/>
</dbReference>
<evidence type="ECO:0000256" key="3">
    <source>
        <dbReference type="ARBA" id="ARBA00022729"/>
    </source>
</evidence>
<feature type="chain" id="PRO_5045038905" description="SsuA/THI5-like domain-containing protein" evidence="4">
    <location>
        <begin position="29"/>
        <end position="341"/>
    </location>
</feature>
<proteinExistence type="inferred from homology"/>
<reference evidence="6 7" key="1">
    <citation type="submission" date="2021-04" db="EMBL/GenBank/DDBJ databases">
        <authorList>
            <person name="Vanwijnsberghe S."/>
        </authorList>
    </citation>
    <scope>NUCLEOTIDE SEQUENCE [LARGE SCALE GENOMIC DNA]</scope>
    <source>
        <strain evidence="6 7">LMG 32171</strain>
    </source>
</reference>
<evidence type="ECO:0000256" key="4">
    <source>
        <dbReference type="SAM" id="SignalP"/>
    </source>
</evidence>
<dbReference type="InterPro" id="IPR015168">
    <property type="entry name" value="SsuA/THI5"/>
</dbReference>
<keyword evidence="7" id="KW-1185">Reference proteome</keyword>
<organism evidence="6 7">
    <name type="scientific">Paraburkholderia gardini</name>
    <dbReference type="NCBI Taxonomy" id="2823469"/>
    <lineage>
        <taxon>Bacteria</taxon>
        <taxon>Pseudomonadati</taxon>
        <taxon>Pseudomonadota</taxon>
        <taxon>Betaproteobacteria</taxon>
        <taxon>Burkholderiales</taxon>
        <taxon>Burkholderiaceae</taxon>
        <taxon>Paraburkholderia</taxon>
    </lineage>
</organism>
<name>A0ABM8U188_9BURK</name>
<feature type="domain" description="SsuA/THI5-like" evidence="5">
    <location>
        <begin position="58"/>
        <end position="270"/>
    </location>
</feature>
<protein>
    <recommendedName>
        <fullName evidence="5">SsuA/THI5-like domain-containing protein</fullName>
    </recommendedName>
</protein>
<evidence type="ECO:0000313" key="6">
    <source>
        <dbReference type="EMBL" id="CAG4892773.1"/>
    </source>
</evidence>
<dbReference type="Proteomes" id="UP000789752">
    <property type="component" value="Unassembled WGS sequence"/>
</dbReference>
<dbReference type="Gene3D" id="3.40.190.10">
    <property type="entry name" value="Periplasmic binding protein-like II"/>
    <property type="match status" value="2"/>
</dbReference>
<feature type="signal peptide" evidence="4">
    <location>
        <begin position="1"/>
        <end position="28"/>
    </location>
</feature>
<dbReference type="Pfam" id="PF09084">
    <property type="entry name" value="NMT1"/>
    <property type="match status" value="1"/>
</dbReference>
<dbReference type="SUPFAM" id="SSF53850">
    <property type="entry name" value="Periplasmic binding protein-like II"/>
    <property type="match status" value="1"/>
</dbReference>
<evidence type="ECO:0000256" key="2">
    <source>
        <dbReference type="ARBA" id="ARBA00010742"/>
    </source>
</evidence>
<sequence length="341" mass="36127">MVHGFRNLVLNKLGLLAAGLVLLASAHAAESVPPAAGTQKVTVIRYLSNAGSINASEIAAAKGWLQADGVVLESKGFSQGGPESLFAIASGSVDVAGAATAAVLNAISNGNDIIAVKPGGGLSKTVKSNFYVLSKSPITKPADLIGKTIAVNTLGAHLDYTVREYLRIHNIPQNAVRLIVVPGPQLEQTLRSGQVDVAAVGAWQAVFAGKLEADGGVRVLFDDYQVLGDITLGYDVMRKTFLEAHPAAARAFVTDSARAADWAAEHPDDARKLIAQLLAKRGENPALAGYWPGFGLRQHALFTDHDAQFWLDVFEREGKLRKGQLPVNAVQTNRFNSYASQ</sequence>
<comment type="similarity">
    <text evidence="2">Belongs to the bacterial solute-binding protein SsuA/TauA family.</text>
</comment>
<accession>A0ABM8U188</accession>
<evidence type="ECO:0000259" key="5">
    <source>
        <dbReference type="Pfam" id="PF09084"/>
    </source>
</evidence>
<gene>
    <name evidence="6" type="ORF">R54767_01401</name>
</gene>
<keyword evidence="3 4" id="KW-0732">Signal</keyword>
<evidence type="ECO:0000256" key="1">
    <source>
        <dbReference type="ARBA" id="ARBA00004418"/>
    </source>
</evidence>
<comment type="subcellular location">
    <subcellularLocation>
        <location evidence="1">Periplasm</location>
    </subcellularLocation>
</comment>
<dbReference type="PANTHER" id="PTHR30024:SF47">
    <property type="entry name" value="TAURINE-BINDING PERIPLASMIC PROTEIN"/>
    <property type="match status" value="1"/>
</dbReference>
<dbReference type="EMBL" id="CAJQYY010000006">
    <property type="protein sequence ID" value="CAG4892773.1"/>
    <property type="molecule type" value="Genomic_DNA"/>
</dbReference>
<evidence type="ECO:0000313" key="7">
    <source>
        <dbReference type="Proteomes" id="UP000789752"/>
    </source>
</evidence>